<dbReference type="PANTHER" id="PTHR35040">
    <property type="match status" value="1"/>
</dbReference>
<evidence type="ECO:0000313" key="2">
    <source>
        <dbReference type="Proteomes" id="UP001521785"/>
    </source>
</evidence>
<evidence type="ECO:0000313" key="1">
    <source>
        <dbReference type="EMBL" id="KAL1593250.1"/>
    </source>
</evidence>
<dbReference type="EMBL" id="JAKJXO020000019">
    <property type="protein sequence ID" value="KAL1593250.1"/>
    <property type="molecule type" value="Genomic_DNA"/>
</dbReference>
<keyword evidence="2" id="KW-1185">Reference proteome</keyword>
<proteinExistence type="predicted"/>
<evidence type="ECO:0008006" key="3">
    <source>
        <dbReference type="Google" id="ProtNLM"/>
    </source>
</evidence>
<comment type="caution">
    <text evidence="1">The sequence shown here is derived from an EMBL/GenBank/DDBJ whole genome shotgun (WGS) entry which is preliminary data.</text>
</comment>
<dbReference type="InterPro" id="IPR021986">
    <property type="entry name" value="Spherulin4"/>
</dbReference>
<protein>
    <recommendedName>
        <fullName evidence="3">N-formylglutamate amidohydrolase</fullName>
    </recommendedName>
</protein>
<sequence length="225" mass="25649">MTIIIKHPEINFTVIVSVDHGPSPFAWPSGVYLDPIKRLNTLPNAHTIGYIDTAYGSRDSDKVRKDIATYAGWNNSNIAISGIFFDHTPAEDVDDSRAYLKNVSATVRHSEGFLEPTLVVHNPGKMPDANMTSYHADVTVVYEGEYKEMPARDEIKAKLCELHGRREDYAEIVHSVPGNITRGGMRKIINDVRRNVEWLFITDRMGDNKYEWYSNRLEEFLDLTF</sequence>
<gene>
    <name evidence="1" type="ORF">SLS60_010858</name>
</gene>
<name>A0ABR3QM94_9PLEO</name>
<dbReference type="Pfam" id="PF12138">
    <property type="entry name" value="Spherulin4"/>
    <property type="match status" value="1"/>
</dbReference>
<organism evidence="1 2">
    <name type="scientific">Paraconiothyrium brasiliense</name>
    <dbReference type="NCBI Taxonomy" id="300254"/>
    <lineage>
        <taxon>Eukaryota</taxon>
        <taxon>Fungi</taxon>
        <taxon>Dikarya</taxon>
        <taxon>Ascomycota</taxon>
        <taxon>Pezizomycotina</taxon>
        <taxon>Dothideomycetes</taxon>
        <taxon>Pleosporomycetidae</taxon>
        <taxon>Pleosporales</taxon>
        <taxon>Massarineae</taxon>
        <taxon>Didymosphaeriaceae</taxon>
        <taxon>Paraconiothyrium</taxon>
    </lineage>
</organism>
<accession>A0ABR3QM94</accession>
<dbReference type="Proteomes" id="UP001521785">
    <property type="component" value="Unassembled WGS sequence"/>
</dbReference>
<reference evidence="1 2" key="1">
    <citation type="submission" date="2024-02" db="EMBL/GenBank/DDBJ databases">
        <title>De novo assembly and annotation of 12 fungi associated with fruit tree decline syndrome in Ontario, Canada.</title>
        <authorList>
            <person name="Sulman M."/>
            <person name="Ellouze W."/>
            <person name="Ilyukhin E."/>
        </authorList>
    </citation>
    <scope>NUCLEOTIDE SEQUENCE [LARGE SCALE GENOMIC DNA]</scope>
    <source>
        <strain evidence="1 2">M42-189</strain>
    </source>
</reference>
<dbReference type="PANTHER" id="PTHR35040:SF7">
    <property type="entry name" value="FIBRONECTIN TYPE-III DOMAIN-CONTAINING PROTEIN-RELATED"/>
    <property type="match status" value="1"/>
</dbReference>